<dbReference type="GO" id="GO:0003723">
    <property type="term" value="F:RNA binding"/>
    <property type="evidence" value="ECO:0007669"/>
    <property type="project" value="TreeGrafter"/>
</dbReference>
<dbReference type="GO" id="GO:0003735">
    <property type="term" value="F:structural constituent of ribosome"/>
    <property type="evidence" value="ECO:0007669"/>
    <property type="project" value="InterPro"/>
</dbReference>
<dbReference type="SUPFAM" id="SSF54189">
    <property type="entry name" value="Ribosomal proteins S24e, L23 and L15e"/>
    <property type="match status" value="1"/>
</dbReference>
<keyword evidence="5" id="KW-0472">Membrane</keyword>
<evidence type="ECO:0000256" key="1">
    <source>
        <dbReference type="ARBA" id="ARBA00006857"/>
    </source>
</evidence>
<evidence type="ECO:0000313" key="6">
    <source>
        <dbReference type="Proteomes" id="UP000095283"/>
    </source>
</evidence>
<feature type="transmembrane region" description="Helical" evidence="5">
    <location>
        <begin position="37"/>
        <end position="62"/>
    </location>
</feature>
<dbReference type="Pfam" id="PF00827">
    <property type="entry name" value="Ribosomal_L15e"/>
    <property type="match status" value="1"/>
</dbReference>
<dbReference type="InterPro" id="IPR000439">
    <property type="entry name" value="Ribosomal_eL15"/>
</dbReference>
<evidence type="ECO:0000256" key="4">
    <source>
        <dbReference type="RuleBase" id="RU000663"/>
    </source>
</evidence>
<dbReference type="SMART" id="SM01384">
    <property type="entry name" value="Ribosomal_L15e"/>
    <property type="match status" value="1"/>
</dbReference>
<evidence type="ECO:0000256" key="3">
    <source>
        <dbReference type="ARBA" id="ARBA00023274"/>
    </source>
</evidence>
<dbReference type="AlphaFoldDB" id="A0A1I7X347"/>
<keyword evidence="2 4" id="KW-0689">Ribosomal protein</keyword>
<reference evidence="7" key="1">
    <citation type="submission" date="2016-11" db="UniProtKB">
        <authorList>
            <consortium name="WormBaseParasite"/>
        </authorList>
    </citation>
    <scope>IDENTIFICATION</scope>
</reference>
<proteinExistence type="inferred from homology"/>
<evidence type="ECO:0000313" key="7">
    <source>
        <dbReference type="WBParaSite" id="Hba_11921"/>
    </source>
</evidence>
<sequence>MISNNAVNAILFHQIISLYFFRTWVPISICKKYGVRSNLMCCAIFSVSELGNTGNFLLFIVYRAPLGLKRHVGWDTEQNKLKYARSKQAIAERAGRRLGSLRVLNSYWVGEDSTYKFYEVVLVDPFHKAIRRNADTQWITKPVHKHRELRGLTSAGKKSRGLGKGWRFAATRGGSRAKNWKRKNTSVFRRKR</sequence>
<feature type="transmembrane region" description="Helical" evidence="5">
    <location>
        <begin position="6"/>
        <end position="25"/>
    </location>
</feature>
<keyword evidence="6" id="KW-1185">Reference proteome</keyword>
<dbReference type="PANTHER" id="PTHR11847:SF4">
    <property type="entry name" value="LARGE RIBOSOMAL SUBUNIT PROTEIN EL15"/>
    <property type="match status" value="1"/>
</dbReference>
<keyword evidence="5" id="KW-0812">Transmembrane</keyword>
<dbReference type="InterPro" id="IPR012678">
    <property type="entry name" value="Ribosomal_uL23/eL15/eS24_sf"/>
</dbReference>
<name>A0A1I7X347_HETBA</name>
<dbReference type="GO" id="GO:0022625">
    <property type="term" value="C:cytosolic large ribosomal subunit"/>
    <property type="evidence" value="ECO:0007669"/>
    <property type="project" value="TreeGrafter"/>
</dbReference>
<keyword evidence="3 4" id="KW-0687">Ribonucleoprotein</keyword>
<accession>A0A1I7X347</accession>
<dbReference type="PANTHER" id="PTHR11847">
    <property type="entry name" value="RIBOSOMAL PROTEIN L15"/>
    <property type="match status" value="1"/>
</dbReference>
<dbReference type="Proteomes" id="UP000095283">
    <property type="component" value="Unplaced"/>
</dbReference>
<dbReference type="InterPro" id="IPR024794">
    <property type="entry name" value="Rbsml_eL15_core_dom_sf"/>
</dbReference>
<dbReference type="WBParaSite" id="Hba_11921">
    <property type="protein sequence ID" value="Hba_11921"/>
    <property type="gene ID" value="Hba_11921"/>
</dbReference>
<protein>
    <recommendedName>
        <fullName evidence="4">Ribosomal protein L15</fullName>
    </recommendedName>
</protein>
<dbReference type="GO" id="GO:0002181">
    <property type="term" value="P:cytoplasmic translation"/>
    <property type="evidence" value="ECO:0007669"/>
    <property type="project" value="TreeGrafter"/>
</dbReference>
<evidence type="ECO:0000256" key="2">
    <source>
        <dbReference type="ARBA" id="ARBA00022980"/>
    </source>
</evidence>
<dbReference type="Gene3D" id="3.40.1120.10">
    <property type="entry name" value="Ribosomal protein l15e"/>
    <property type="match status" value="1"/>
</dbReference>
<keyword evidence="5" id="KW-1133">Transmembrane helix</keyword>
<organism evidence="6 7">
    <name type="scientific">Heterorhabditis bacteriophora</name>
    <name type="common">Entomopathogenic nematode worm</name>
    <dbReference type="NCBI Taxonomy" id="37862"/>
    <lineage>
        <taxon>Eukaryota</taxon>
        <taxon>Metazoa</taxon>
        <taxon>Ecdysozoa</taxon>
        <taxon>Nematoda</taxon>
        <taxon>Chromadorea</taxon>
        <taxon>Rhabditida</taxon>
        <taxon>Rhabditina</taxon>
        <taxon>Rhabditomorpha</taxon>
        <taxon>Strongyloidea</taxon>
        <taxon>Heterorhabditidae</taxon>
        <taxon>Heterorhabditis</taxon>
    </lineage>
</organism>
<comment type="similarity">
    <text evidence="1 4">Belongs to the eukaryotic ribosomal protein eL15 family.</text>
</comment>
<evidence type="ECO:0000256" key="5">
    <source>
        <dbReference type="SAM" id="Phobius"/>
    </source>
</evidence>